<sequence>MDVRLNLHAWAQIPHSQPKKIAILFRAADVPSERSEFSHADVCIVLTLLGYYHRGLTSEELRSTFCCGWMSRRSSSCTINGSRESSRSGEARKALVPHRLAGARRVKALCQVYRVSMVAIKFYLNTCVFPRTHSSPRSVCPEWRGFLAAGANNIGFSGTNDNRRLLPLSVTQREPEEPSLLGTNWKIIDKNPASDSQLRAQALIDTGALLAGVANHDATNACWMIAEMARRIEVPLKKLSMLEKETFVIFEEARSRDSDMKLLPDAAAVLTAVLTAGAGSSDAARVFGLQSFDEFAQSILQIGGQRELSSVSAVN</sequence>
<name>A0A8S9UFS1_PHYIN</name>
<organism evidence="8 9">
    <name type="scientific">Phytophthora infestans</name>
    <name type="common">Potato late blight agent</name>
    <name type="synonym">Botrytis infestans</name>
    <dbReference type="NCBI Taxonomy" id="4787"/>
    <lineage>
        <taxon>Eukaryota</taxon>
        <taxon>Sar</taxon>
        <taxon>Stramenopiles</taxon>
        <taxon>Oomycota</taxon>
        <taxon>Peronosporomycetes</taxon>
        <taxon>Peronosporales</taxon>
        <taxon>Peronosporaceae</taxon>
        <taxon>Phytophthora</taxon>
    </lineage>
</organism>
<gene>
    <name evidence="8" type="ORF">GN958_ATG11126</name>
</gene>
<evidence type="ECO:0000256" key="1">
    <source>
        <dbReference type="ARBA" id="ARBA00000707"/>
    </source>
</evidence>
<evidence type="ECO:0000256" key="6">
    <source>
        <dbReference type="ARBA" id="ARBA00022807"/>
    </source>
</evidence>
<dbReference type="Proteomes" id="UP000704712">
    <property type="component" value="Unassembled WGS sequence"/>
</dbReference>
<dbReference type="EMBL" id="JAACNO010001551">
    <property type="protein sequence ID" value="KAF4139641.1"/>
    <property type="molecule type" value="Genomic_DNA"/>
</dbReference>
<keyword evidence="3" id="KW-0645">Protease</keyword>
<accession>A0A8S9UFS1</accession>
<dbReference type="InterPro" id="IPR051346">
    <property type="entry name" value="OTU_Deubiquitinase"/>
</dbReference>
<evidence type="ECO:0000256" key="3">
    <source>
        <dbReference type="ARBA" id="ARBA00022670"/>
    </source>
</evidence>
<comment type="catalytic activity">
    <reaction evidence="1">
        <text>Thiol-dependent hydrolysis of ester, thioester, amide, peptide and isopeptide bonds formed by the C-terminal Gly of ubiquitin (a 76-residue protein attached to proteins as an intracellular targeting signal).</text>
        <dbReference type="EC" id="3.4.19.12"/>
    </reaction>
</comment>
<evidence type="ECO:0000313" key="8">
    <source>
        <dbReference type="EMBL" id="KAF4139641.1"/>
    </source>
</evidence>
<evidence type="ECO:0000259" key="7">
    <source>
        <dbReference type="Pfam" id="PF12359"/>
    </source>
</evidence>
<comment type="caution">
    <text evidence="8">The sequence shown here is derived from an EMBL/GenBank/DDBJ whole genome shotgun (WGS) entry which is preliminary data.</text>
</comment>
<dbReference type="InterPro" id="IPR022105">
    <property type="entry name" value="DUF3645"/>
</dbReference>
<dbReference type="PANTHER" id="PTHR13367">
    <property type="entry name" value="UBIQUITIN THIOESTERASE"/>
    <property type="match status" value="1"/>
</dbReference>
<dbReference type="EC" id="3.4.19.12" evidence="2"/>
<keyword evidence="4" id="KW-0833">Ubl conjugation pathway</keyword>
<dbReference type="Pfam" id="PF12359">
    <property type="entry name" value="DUF3645"/>
    <property type="match status" value="1"/>
</dbReference>
<evidence type="ECO:0000313" key="9">
    <source>
        <dbReference type="Proteomes" id="UP000704712"/>
    </source>
</evidence>
<dbReference type="AlphaFoldDB" id="A0A8S9UFS1"/>
<keyword evidence="5" id="KW-0378">Hydrolase</keyword>
<evidence type="ECO:0000256" key="4">
    <source>
        <dbReference type="ARBA" id="ARBA00022786"/>
    </source>
</evidence>
<evidence type="ECO:0000256" key="5">
    <source>
        <dbReference type="ARBA" id="ARBA00022801"/>
    </source>
</evidence>
<dbReference type="GO" id="GO:0004843">
    <property type="term" value="F:cysteine-type deubiquitinase activity"/>
    <property type="evidence" value="ECO:0007669"/>
    <property type="project" value="UniProtKB-EC"/>
</dbReference>
<evidence type="ECO:0000256" key="2">
    <source>
        <dbReference type="ARBA" id="ARBA00012759"/>
    </source>
</evidence>
<dbReference type="GO" id="GO:0006508">
    <property type="term" value="P:proteolysis"/>
    <property type="evidence" value="ECO:0007669"/>
    <property type="project" value="UniProtKB-KW"/>
</dbReference>
<reference evidence="8" key="1">
    <citation type="submission" date="2020-03" db="EMBL/GenBank/DDBJ databases">
        <title>Hybrid Assembly of Korean Phytophthora infestans isolates.</title>
        <authorList>
            <person name="Prokchorchik M."/>
            <person name="Lee Y."/>
            <person name="Seo J."/>
            <person name="Cho J.-H."/>
            <person name="Park Y.-E."/>
            <person name="Jang D.-C."/>
            <person name="Im J.-S."/>
            <person name="Choi J.-G."/>
            <person name="Park H.-J."/>
            <person name="Lee G.-B."/>
            <person name="Lee Y.-G."/>
            <person name="Hong S.-Y."/>
            <person name="Cho K."/>
            <person name="Sohn K.H."/>
        </authorList>
    </citation>
    <scope>NUCLEOTIDE SEQUENCE</scope>
    <source>
        <strain evidence="8">KR_2_A2</strain>
    </source>
</reference>
<protein>
    <recommendedName>
        <fullName evidence="2">ubiquitinyl hydrolase 1</fullName>
        <ecNumber evidence="2">3.4.19.12</ecNumber>
    </recommendedName>
</protein>
<proteinExistence type="predicted"/>
<keyword evidence="6" id="KW-0788">Thiol protease</keyword>
<feature type="domain" description="DUF3645" evidence="7">
    <location>
        <begin position="19"/>
        <end position="47"/>
    </location>
</feature>